<keyword evidence="2" id="KW-0560">Oxidoreductase</keyword>
<dbReference type="PRINTS" id="PR00081">
    <property type="entry name" value="GDHRDH"/>
</dbReference>
<keyword evidence="4" id="KW-1185">Reference proteome</keyword>
<dbReference type="PANTHER" id="PTHR43477:SF1">
    <property type="entry name" value="DIHYDROANTICAPSIN 7-DEHYDROGENASE"/>
    <property type="match status" value="1"/>
</dbReference>
<dbReference type="OrthoDB" id="9806974at2"/>
<dbReference type="Pfam" id="PF13561">
    <property type="entry name" value="adh_short_C2"/>
    <property type="match status" value="1"/>
</dbReference>
<dbReference type="SUPFAM" id="SSF51735">
    <property type="entry name" value="NAD(P)-binding Rossmann-fold domains"/>
    <property type="match status" value="1"/>
</dbReference>
<dbReference type="Gene3D" id="3.40.50.720">
    <property type="entry name" value="NAD(P)-binding Rossmann-like Domain"/>
    <property type="match status" value="1"/>
</dbReference>
<protein>
    <submittedName>
        <fullName evidence="3">Dehydrogenase</fullName>
    </submittedName>
</protein>
<dbReference type="InterPro" id="IPR036291">
    <property type="entry name" value="NAD(P)-bd_dom_sf"/>
</dbReference>
<evidence type="ECO:0000313" key="4">
    <source>
        <dbReference type="Proteomes" id="UP000192769"/>
    </source>
</evidence>
<dbReference type="AlphaFoldDB" id="A0A1V9D9P3"/>
<dbReference type="EMBL" id="MWUE01000033">
    <property type="protein sequence ID" value="OQP30557.1"/>
    <property type="molecule type" value="Genomic_DNA"/>
</dbReference>
<evidence type="ECO:0000313" key="3">
    <source>
        <dbReference type="EMBL" id="OQP30557.1"/>
    </source>
</evidence>
<dbReference type="PANTHER" id="PTHR43477">
    <property type="entry name" value="DIHYDROANTICAPSIN 7-DEHYDROGENASE"/>
    <property type="match status" value="1"/>
</dbReference>
<evidence type="ECO:0000256" key="2">
    <source>
        <dbReference type="ARBA" id="ARBA00023002"/>
    </source>
</evidence>
<comment type="caution">
    <text evidence="3">The sequence shown here is derived from an EMBL/GenBank/DDBJ whole genome shotgun (WGS) entry which is preliminary data.</text>
</comment>
<dbReference type="GO" id="GO:0016491">
    <property type="term" value="F:oxidoreductase activity"/>
    <property type="evidence" value="ECO:0007669"/>
    <property type="project" value="UniProtKB-KW"/>
</dbReference>
<gene>
    <name evidence="3" type="ORF">B2J69_20150</name>
</gene>
<proteinExistence type="inferred from homology"/>
<evidence type="ECO:0000256" key="1">
    <source>
        <dbReference type="ARBA" id="ARBA00006484"/>
    </source>
</evidence>
<reference evidence="3 4" key="1">
    <citation type="submission" date="2017-02" db="EMBL/GenBank/DDBJ databases">
        <title>Whole genome shotgun sequence of Pantoea agglomerans strain AS1 isolated from a cycad, Zamia floridana in Central Florida, USA.</title>
        <authorList>
            <person name="Lata P."/>
            <person name="Govindarajan S."/>
            <person name="Qi F."/>
            <person name="Li J.-L."/>
            <person name="Maurya S.K."/>
            <person name="Sahoo M.K."/>
        </authorList>
    </citation>
    <scope>NUCLEOTIDE SEQUENCE [LARGE SCALE GENOMIC DNA]</scope>
    <source>
        <strain evidence="3 4">AS1</strain>
    </source>
</reference>
<sequence length="238" mass="25143">MSKTLIIGGASGIGFAVASALAEHENELILAGRNNEKLEAARQLLNLKPADVRTLKLDVSNEAEVVALSSSLGDVDNIVFTAGSHAPGGFLSEMDLSAARLAFDTKFWGSIYTARHLSRNIRPRGTLTLTSGFVARRTLSGTIVKSTMNAAIESAAKVLAKELSPLRVNVVSPGLTDTEAYAGMDPVARENMLQMAAANLPVKAYGRAQDIAKGYLFLLDNPFVTGTVIDIEGGALIN</sequence>
<dbReference type="InterPro" id="IPR002347">
    <property type="entry name" value="SDR_fam"/>
</dbReference>
<dbReference type="InterPro" id="IPR051122">
    <property type="entry name" value="SDR_DHRS6-like"/>
</dbReference>
<accession>A0A1V9D9P3</accession>
<dbReference type="Proteomes" id="UP000192769">
    <property type="component" value="Unassembled WGS sequence"/>
</dbReference>
<comment type="similarity">
    <text evidence="1">Belongs to the short-chain dehydrogenases/reductases (SDR) family.</text>
</comment>
<organism evidence="3 4">
    <name type="scientific">Pantoea latae</name>
    <dbReference type="NCBI Taxonomy" id="1964541"/>
    <lineage>
        <taxon>Bacteria</taxon>
        <taxon>Pseudomonadati</taxon>
        <taxon>Pseudomonadota</taxon>
        <taxon>Gammaproteobacteria</taxon>
        <taxon>Enterobacterales</taxon>
        <taxon>Erwiniaceae</taxon>
        <taxon>Pantoea</taxon>
    </lineage>
</organism>
<name>A0A1V9D9P3_9GAMM</name>